<dbReference type="KEGG" id="btrm:SAMEA390648701510"/>
<keyword evidence="1" id="KW-0805">Transcription regulation</keyword>
<reference evidence="6 7" key="1">
    <citation type="submission" date="2016-04" db="EMBL/GenBank/DDBJ databases">
        <authorList>
            <consortium name="Pathogen Informatics"/>
        </authorList>
    </citation>
    <scope>NUCLEOTIDE SEQUENCE [LARGE SCALE GENOMIC DNA]</scope>
    <source>
        <strain evidence="6 7">H044680328</strain>
    </source>
</reference>
<proteinExistence type="predicted"/>
<dbReference type="InterPro" id="IPR011711">
    <property type="entry name" value="GntR_C"/>
</dbReference>
<evidence type="ECO:0000256" key="2">
    <source>
        <dbReference type="ARBA" id="ARBA00023125"/>
    </source>
</evidence>
<keyword evidence="7" id="KW-1185">Reference proteome</keyword>
<dbReference type="Proteomes" id="UP000076825">
    <property type="component" value="Chromosome 1"/>
</dbReference>
<gene>
    <name evidence="6" type="primary">mcbR_2</name>
    <name evidence="6" type="ORF">SAMEA3906487_01510</name>
</gene>
<dbReference type="Gene3D" id="1.20.120.530">
    <property type="entry name" value="GntR ligand-binding domain-like"/>
    <property type="match status" value="1"/>
</dbReference>
<evidence type="ECO:0000313" key="7">
    <source>
        <dbReference type="Proteomes" id="UP000076825"/>
    </source>
</evidence>
<dbReference type="OrthoDB" id="8640050at2"/>
<feature type="domain" description="HTH gntR-type" evidence="5">
    <location>
        <begin position="21"/>
        <end position="88"/>
    </location>
</feature>
<keyword evidence="2" id="KW-0238">DNA-binding</keyword>
<evidence type="ECO:0000256" key="4">
    <source>
        <dbReference type="SAM" id="MobiDB-lite"/>
    </source>
</evidence>
<dbReference type="AlphaFoldDB" id="A0A157SFU7"/>
<accession>A0A157SFU7</accession>
<dbReference type="SUPFAM" id="SSF48008">
    <property type="entry name" value="GntR ligand-binding domain-like"/>
    <property type="match status" value="1"/>
</dbReference>
<feature type="region of interest" description="Disordered" evidence="4">
    <location>
        <begin position="1"/>
        <end position="24"/>
    </location>
</feature>
<dbReference type="Pfam" id="PF07729">
    <property type="entry name" value="FCD"/>
    <property type="match status" value="1"/>
</dbReference>
<dbReference type="STRING" id="123899.SAMEA3906487_01510"/>
<evidence type="ECO:0000259" key="5">
    <source>
        <dbReference type="PROSITE" id="PS50949"/>
    </source>
</evidence>
<dbReference type="EMBL" id="LT546645">
    <property type="protein sequence ID" value="SAI68776.1"/>
    <property type="molecule type" value="Genomic_DNA"/>
</dbReference>
<dbReference type="InterPro" id="IPR036388">
    <property type="entry name" value="WH-like_DNA-bd_sf"/>
</dbReference>
<dbReference type="GO" id="GO:0003700">
    <property type="term" value="F:DNA-binding transcription factor activity"/>
    <property type="evidence" value="ECO:0007669"/>
    <property type="project" value="InterPro"/>
</dbReference>
<dbReference type="PANTHER" id="PTHR43537">
    <property type="entry name" value="TRANSCRIPTIONAL REGULATOR, GNTR FAMILY"/>
    <property type="match status" value="1"/>
</dbReference>
<name>A0A157SFU7_9BORD</name>
<sequence length="232" mass="26222">MAASPKKTKPQPAPAKERKPMASTQAVVLDVRTRIASQALLPGSRLPEEELAQSYDIPRAKAREVLATLEDRGLIARVPNKGAVVVPVDMETTYRLYQVREALDGLSVRLAMENAGPEDYAELKALLGAQFEESLREGDIEAHVDTIARFRNRVNELAGNPVLSDLIERIYERTQVTMRRVALLPGRAEMGIKQYRGLLDAMMRNDQDEAERCVRELNQSAREYIRRYKDYL</sequence>
<dbReference type="InterPro" id="IPR008920">
    <property type="entry name" value="TF_FadR/GntR_C"/>
</dbReference>
<protein>
    <submittedName>
        <fullName evidence="6">GntR family transcriptional regulator</fullName>
    </submittedName>
</protein>
<evidence type="ECO:0000256" key="3">
    <source>
        <dbReference type="ARBA" id="ARBA00023163"/>
    </source>
</evidence>
<dbReference type="InterPro" id="IPR000524">
    <property type="entry name" value="Tscrpt_reg_HTH_GntR"/>
</dbReference>
<dbReference type="PROSITE" id="PS50949">
    <property type="entry name" value="HTH_GNTR"/>
    <property type="match status" value="1"/>
</dbReference>
<organism evidence="6 7">
    <name type="scientific">Bordetella trematum</name>
    <dbReference type="NCBI Taxonomy" id="123899"/>
    <lineage>
        <taxon>Bacteria</taxon>
        <taxon>Pseudomonadati</taxon>
        <taxon>Pseudomonadota</taxon>
        <taxon>Betaproteobacteria</taxon>
        <taxon>Burkholderiales</taxon>
        <taxon>Alcaligenaceae</taxon>
        <taxon>Bordetella</taxon>
    </lineage>
</organism>
<dbReference type="GO" id="GO:0003677">
    <property type="term" value="F:DNA binding"/>
    <property type="evidence" value="ECO:0007669"/>
    <property type="project" value="UniProtKB-KW"/>
</dbReference>
<dbReference type="SUPFAM" id="SSF46785">
    <property type="entry name" value="Winged helix' DNA-binding domain"/>
    <property type="match status" value="1"/>
</dbReference>
<dbReference type="PATRIC" id="fig|123899.6.peg.1489"/>
<dbReference type="Gene3D" id="1.10.10.10">
    <property type="entry name" value="Winged helix-like DNA-binding domain superfamily/Winged helix DNA-binding domain"/>
    <property type="match status" value="1"/>
</dbReference>
<keyword evidence="3" id="KW-0804">Transcription</keyword>
<dbReference type="eggNOG" id="COG1802">
    <property type="taxonomic scope" value="Bacteria"/>
</dbReference>
<dbReference type="SMART" id="SM00895">
    <property type="entry name" value="FCD"/>
    <property type="match status" value="1"/>
</dbReference>
<evidence type="ECO:0000256" key="1">
    <source>
        <dbReference type="ARBA" id="ARBA00023015"/>
    </source>
</evidence>
<dbReference type="PANTHER" id="PTHR43537:SF49">
    <property type="entry name" value="TRANSCRIPTIONAL REGULATORY PROTEIN"/>
    <property type="match status" value="1"/>
</dbReference>
<evidence type="ECO:0000313" key="6">
    <source>
        <dbReference type="EMBL" id="SAI68776.1"/>
    </source>
</evidence>
<dbReference type="GeneID" id="56591200"/>
<dbReference type="InterPro" id="IPR036390">
    <property type="entry name" value="WH_DNA-bd_sf"/>
</dbReference>
<dbReference type="SMART" id="SM00345">
    <property type="entry name" value="HTH_GNTR"/>
    <property type="match status" value="1"/>
</dbReference>
<dbReference type="Pfam" id="PF00392">
    <property type="entry name" value="GntR"/>
    <property type="match status" value="1"/>
</dbReference>
<dbReference type="RefSeq" id="WP_025513901.1">
    <property type="nucleotide sequence ID" value="NZ_CP016340.1"/>
</dbReference>